<evidence type="ECO:0000256" key="2">
    <source>
        <dbReference type="ARBA" id="ARBA00023015"/>
    </source>
</evidence>
<reference evidence="7" key="1">
    <citation type="submission" date="2017-05" db="EMBL/GenBank/DDBJ databases">
        <title>Complete and WGS of Bordetella genogroups.</title>
        <authorList>
            <person name="Spilker T."/>
            <person name="Lipuma J."/>
        </authorList>
    </citation>
    <scope>NUCLEOTIDE SEQUENCE [LARGE SCALE GENOMIC DNA]</scope>
    <source>
        <strain evidence="7">AU8856</strain>
    </source>
</reference>
<proteinExistence type="inferred from homology"/>
<dbReference type="SUPFAM" id="SSF46785">
    <property type="entry name" value="Winged helix' DNA-binding domain"/>
    <property type="match status" value="1"/>
</dbReference>
<dbReference type="PANTHER" id="PTHR30346:SF30">
    <property type="entry name" value="SMALL NEUTRAL PROTEASE REGULATORY PROTEIN"/>
    <property type="match status" value="1"/>
</dbReference>
<comment type="caution">
    <text evidence="6">The sequence shown here is derived from an EMBL/GenBank/DDBJ whole genome shotgun (WGS) entry which is preliminary data.</text>
</comment>
<dbReference type="PRINTS" id="PR00039">
    <property type="entry name" value="HTHLYSR"/>
</dbReference>
<dbReference type="GO" id="GO:0003700">
    <property type="term" value="F:DNA-binding transcription factor activity"/>
    <property type="evidence" value="ECO:0007669"/>
    <property type="project" value="InterPro"/>
</dbReference>
<sequence>MELRHLRYFVAVAEEQHMTRAALRLGIQQPPLSQQIRDLENELGVRLFDRTPRSIKLNAAGQVFLKDARRLLADAADAVARVRQAARGESGRIAVGYTSSASLHPLVPRLMRAFHAEHPDVELEFQENATRDLLEAVAGDAVDAAFVRSSSDRYPGLRAVVLAHEPMVVALPAGHPLAKRRKAIAMADLADQPWIFYRRADGPGIQDELMPACRKAGFAPRIVADVSRLLSAVTLVSAGRGITVVPRALDAIHQGSVIYRELDAKSSFTIPLTLVFRDPASALVQRFVDMARSAA</sequence>
<dbReference type="RefSeq" id="WP_094840110.1">
    <property type="nucleotide sequence ID" value="NZ_NEVS01000001.1"/>
</dbReference>
<dbReference type="FunFam" id="1.10.10.10:FF:000001">
    <property type="entry name" value="LysR family transcriptional regulator"/>
    <property type="match status" value="1"/>
</dbReference>
<dbReference type="Gene3D" id="3.40.190.10">
    <property type="entry name" value="Periplasmic binding protein-like II"/>
    <property type="match status" value="2"/>
</dbReference>
<dbReference type="PANTHER" id="PTHR30346">
    <property type="entry name" value="TRANSCRIPTIONAL DUAL REGULATOR HCAR-RELATED"/>
    <property type="match status" value="1"/>
</dbReference>
<evidence type="ECO:0000259" key="5">
    <source>
        <dbReference type="PROSITE" id="PS50931"/>
    </source>
</evidence>
<dbReference type="GO" id="GO:0032993">
    <property type="term" value="C:protein-DNA complex"/>
    <property type="evidence" value="ECO:0007669"/>
    <property type="project" value="TreeGrafter"/>
</dbReference>
<keyword evidence="4" id="KW-0804">Transcription</keyword>
<evidence type="ECO:0000256" key="4">
    <source>
        <dbReference type="ARBA" id="ARBA00023163"/>
    </source>
</evidence>
<dbReference type="InterPro" id="IPR005119">
    <property type="entry name" value="LysR_subst-bd"/>
</dbReference>
<keyword evidence="2" id="KW-0805">Transcription regulation</keyword>
<protein>
    <recommendedName>
        <fullName evidence="5">HTH lysR-type domain-containing protein</fullName>
    </recommendedName>
</protein>
<keyword evidence="3" id="KW-0238">DNA-binding</keyword>
<evidence type="ECO:0000313" key="6">
    <source>
        <dbReference type="EMBL" id="OZI66914.1"/>
    </source>
</evidence>
<dbReference type="Pfam" id="PF00126">
    <property type="entry name" value="HTH_1"/>
    <property type="match status" value="1"/>
</dbReference>
<keyword evidence="7" id="KW-1185">Reference proteome</keyword>
<comment type="similarity">
    <text evidence="1">Belongs to the LysR transcriptional regulatory family.</text>
</comment>
<dbReference type="InterPro" id="IPR000847">
    <property type="entry name" value="LysR_HTH_N"/>
</dbReference>
<evidence type="ECO:0000256" key="1">
    <source>
        <dbReference type="ARBA" id="ARBA00009437"/>
    </source>
</evidence>
<dbReference type="Gene3D" id="1.10.10.10">
    <property type="entry name" value="Winged helix-like DNA-binding domain superfamily/Winged helix DNA-binding domain"/>
    <property type="match status" value="1"/>
</dbReference>
<dbReference type="AlphaFoldDB" id="A0A261UYF8"/>
<gene>
    <name evidence="6" type="ORF">CAL28_04140</name>
</gene>
<dbReference type="EMBL" id="NEVS01000001">
    <property type="protein sequence ID" value="OZI66914.1"/>
    <property type="molecule type" value="Genomic_DNA"/>
</dbReference>
<dbReference type="Pfam" id="PF03466">
    <property type="entry name" value="LysR_substrate"/>
    <property type="match status" value="1"/>
</dbReference>
<name>A0A261UYF8_9BORD</name>
<feature type="domain" description="HTH lysR-type" evidence="5">
    <location>
        <begin position="1"/>
        <end position="58"/>
    </location>
</feature>
<dbReference type="SUPFAM" id="SSF53850">
    <property type="entry name" value="Periplasmic binding protein-like II"/>
    <property type="match status" value="1"/>
</dbReference>
<dbReference type="OrthoDB" id="9157176at2"/>
<dbReference type="GO" id="GO:0003677">
    <property type="term" value="F:DNA binding"/>
    <property type="evidence" value="ECO:0007669"/>
    <property type="project" value="UniProtKB-KW"/>
</dbReference>
<dbReference type="Proteomes" id="UP000215767">
    <property type="component" value="Unassembled WGS sequence"/>
</dbReference>
<evidence type="ECO:0000256" key="3">
    <source>
        <dbReference type="ARBA" id="ARBA00023125"/>
    </source>
</evidence>
<accession>A0A261UYF8</accession>
<evidence type="ECO:0000313" key="7">
    <source>
        <dbReference type="Proteomes" id="UP000215767"/>
    </source>
</evidence>
<dbReference type="InterPro" id="IPR036388">
    <property type="entry name" value="WH-like_DNA-bd_sf"/>
</dbReference>
<dbReference type="PROSITE" id="PS50931">
    <property type="entry name" value="HTH_LYSR"/>
    <property type="match status" value="1"/>
</dbReference>
<organism evidence="6 7">
    <name type="scientific">Bordetella genomosp. 11</name>
    <dbReference type="NCBI Taxonomy" id="1416808"/>
    <lineage>
        <taxon>Bacteria</taxon>
        <taxon>Pseudomonadati</taxon>
        <taxon>Pseudomonadota</taxon>
        <taxon>Betaproteobacteria</taxon>
        <taxon>Burkholderiales</taxon>
        <taxon>Alcaligenaceae</taxon>
        <taxon>Bordetella</taxon>
    </lineage>
</organism>
<dbReference type="InterPro" id="IPR036390">
    <property type="entry name" value="WH_DNA-bd_sf"/>
</dbReference>